<evidence type="ECO:0000313" key="3">
    <source>
        <dbReference type="Proteomes" id="UP000622860"/>
    </source>
</evidence>
<comment type="caution">
    <text evidence="2">The sequence shown here is derived from an EMBL/GenBank/DDBJ whole genome shotgun (WGS) entry which is preliminary data.</text>
</comment>
<reference evidence="2" key="1">
    <citation type="journal article" date="2014" name="Int. J. Syst. Evol. Microbiol.">
        <title>Complete genome sequence of Corynebacterium casei LMG S-19264T (=DSM 44701T), isolated from a smear-ripened cheese.</title>
        <authorList>
            <consortium name="US DOE Joint Genome Institute (JGI-PGF)"/>
            <person name="Walter F."/>
            <person name="Albersmeier A."/>
            <person name="Kalinowski J."/>
            <person name="Ruckert C."/>
        </authorList>
    </citation>
    <scope>NUCLEOTIDE SEQUENCE</scope>
    <source>
        <strain evidence="2">CGMCC 1.12754</strain>
    </source>
</reference>
<accession>A0A917HLQ1</accession>
<evidence type="ECO:0000256" key="1">
    <source>
        <dbReference type="SAM" id="Phobius"/>
    </source>
</evidence>
<organism evidence="2 3">
    <name type="scientific">Virgibacillus oceani</name>
    <dbReference type="NCBI Taxonomy" id="1479511"/>
    <lineage>
        <taxon>Bacteria</taxon>
        <taxon>Bacillati</taxon>
        <taxon>Bacillota</taxon>
        <taxon>Bacilli</taxon>
        <taxon>Bacillales</taxon>
        <taxon>Bacillaceae</taxon>
        <taxon>Virgibacillus</taxon>
    </lineage>
</organism>
<evidence type="ECO:0000313" key="2">
    <source>
        <dbReference type="EMBL" id="GGG83720.1"/>
    </source>
</evidence>
<keyword evidence="1" id="KW-0812">Transmembrane</keyword>
<keyword evidence="1" id="KW-1133">Transmembrane helix</keyword>
<sequence>MIELLYDLLGEISPLYFYISIVLSMICAYRFFNMDMHNTLMDNNIYTRESHASKIQLLPKREPIGEIPEIHKWITNTTKRIDAPDDDSDNDSFSFINKEKINRGGQQCKIVLYSHFSRNIALPGLS</sequence>
<name>A0A917HLQ1_9BACI</name>
<dbReference type="EMBL" id="BMFR01000016">
    <property type="protein sequence ID" value="GGG83720.1"/>
    <property type="molecule type" value="Genomic_DNA"/>
</dbReference>
<dbReference type="Proteomes" id="UP000622860">
    <property type="component" value="Unassembled WGS sequence"/>
</dbReference>
<feature type="transmembrane region" description="Helical" evidence="1">
    <location>
        <begin position="15"/>
        <end position="32"/>
    </location>
</feature>
<dbReference type="AlphaFoldDB" id="A0A917HLQ1"/>
<proteinExistence type="predicted"/>
<protein>
    <submittedName>
        <fullName evidence="2">Uncharacterized protein</fullName>
    </submittedName>
</protein>
<gene>
    <name evidence="2" type="ORF">GCM10011398_31620</name>
</gene>
<keyword evidence="1" id="KW-0472">Membrane</keyword>
<keyword evidence="3" id="KW-1185">Reference proteome</keyword>
<reference evidence="2" key="2">
    <citation type="submission" date="2020-09" db="EMBL/GenBank/DDBJ databases">
        <authorList>
            <person name="Sun Q."/>
            <person name="Zhou Y."/>
        </authorList>
    </citation>
    <scope>NUCLEOTIDE SEQUENCE</scope>
    <source>
        <strain evidence="2">CGMCC 1.12754</strain>
    </source>
</reference>
<dbReference type="RefSeq" id="WP_188456341.1">
    <property type="nucleotide sequence ID" value="NZ_BMFR01000016.1"/>
</dbReference>